<proteinExistence type="predicted"/>
<organism evidence="1 2">
    <name type="scientific">Persicobacter diffluens</name>
    <dbReference type="NCBI Taxonomy" id="981"/>
    <lineage>
        <taxon>Bacteria</taxon>
        <taxon>Pseudomonadati</taxon>
        <taxon>Bacteroidota</taxon>
        <taxon>Cytophagia</taxon>
        <taxon>Cytophagales</taxon>
        <taxon>Persicobacteraceae</taxon>
        <taxon>Persicobacter</taxon>
    </lineage>
</organism>
<sequence length="470" mass="54246">MRSSSFFALLFILGLTSCATYYQINQKFNAEFESGKISQAEKTLSSDKKGEEGRNRFLYLVNMGVVNSLMGNYDLSNDYFEKAYVFGEDFKKNYGQEALAMVSNPMVTTYPGEDHEHLLLLYYKALNYLMMGDTEKALVECRRLDIRQYALSDKYKSEAKYRKDAFVHTLMGICYDADRDYNNAFIAYRNAYEIFKNDYKKLFNLEAPYQLKEDLIRTALLSGFPDEADQYRKAFNIDYQLPKNYRKQQGELVFFWNNGLGPVKAEWSVNFTLGNNAGMVTFANQDLGMNFAFPYSPGKEGNDLSNLQFVRVAFPKYVERPAAFQGAQLVGNGETYPLNKVEDVNAIAFKTLQERMLLEFSKSLLRVAIKKSAEYAVRQENENAGFAVGILNALTEKADTRNWQTIPHTIYYSRVPLNEGVNEFDLNIQSSVGPQMNQKHHFKFEGSPRKTVFQTFYSLEIDPRWKMPYY</sequence>
<dbReference type="EMBL" id="BQKE01000001">
    <property type="protein sequence ID" value="GJM61320.1"/>
    <property type="molecule type" value="Genomic_DNA"/>
</dbReference>
<dbReference type="Gene3D" id="1.25.40.10">
    <property type="entry name" value="Tetratricopeptide repeat domain"/>
    <property type="match status" value="1"/>
</dbReference>
<dbReference type="SUPFAM" id="SSF48452">
    <property type="entry name" value="TPR-like"/>
    <property type="match status" value="1"/>
</dbReference>
<dbReference type="AlphaFoldDB" id="A0AAN4VYU6"/>
<dbReference type="InterPro" id="IPR011990">
    <property type="entry name" value="TPR-like_helical_dom_sf"/>
</dbReference>
<dbReference type="InterPro" id="IPR019734">
    <property type="entry name" value="TPR_rpt"/>
</dbReference>
<comment type="caution">
    <text evidence="1">The sequence shown here is derived from an EMBL/GenBank/DDBJ whole genome shotgun (WGS) entry which is preliminary data.</text>
</comment>
<evidence type="ECO:0000313" key="2">
    <source>
        <dbReference type="Proteomes" id="UP001310022"/>
    </source>
</evidence>
<reference evidence="1 2" key="1">
    <citation type="submission" date="2021-12" db="EMBL/GenBank/DDBJ databases">
        <title>Genome sequencing of bacteria with rrn-lacking chromosome and rrn-plasmid.</title>
        <authorList>
            <person name="Anda M."/>
            <person name="Iwasaki W."/>
        </authorList>
    </citation>
    <scope>NUCLEOTIDE SEQUENCE [LARGE SCALE GENOMIC DNA]</scope>
    <source>
        <strain evidence="1 2">NBRC 15940</strain>
    </source>
</reference>
<accession>A0AAN4VYU6</accession>
<dbReference type="PROSITE" id="PS51257">
    <property type="entry name" value="PROKAR_LIPOPROTEIN"/>
    <property type="match status" value="1"/>
</dbReference>
<keyword evidence="2" id="KW-1185">Reference proteome</keyword>
<gene>
    <name evidence="1" type="ORF">PEDI_18720</name>
</gene>
<name>A0AAN4VYU6_9BACT</name>
<dbReference type="SMART" id="SM00028">
    <property type="entry name" value="TPR"/>
    <property type="match status" value="2"/>
</dbReference>
<protein>
    <submittedName>
        <fullName evidence="1">Lipoprotein</fullName>
    </submittedName>
</protein>
<evidence type="ECO:0000313" key="1">
    <source>
        <dbReference type="EMBL" id="GJM61320.1"/>
    </source>
</evidence>
<dbReference type="Proteomes" id="UP001310022">
    <property type="component" value="Unassembled WGS sequence"/>
</dbReference>
<dbReference type="RefSeq" id="WP_338236888.1">
    <property type="nucleotide sequence ID" value="NZ_BQKE01000001.1"/>
</dbReference>
<keyword evidence="1" id="KW-0449">Lipoprotein</keyword>